<proteinExistence type="predicted"/>
<gene>
    <name evidence="1" type="ORF">AB4Y32_07815</name>
</gene>
<dbReference type="EMBL" id="JBFRCH010000003">
    <property type="protein sequence ID" value="MEX3931713.1"/>
    <property type="molecule type" value="Genomic_DNA"/>
</dbReference>
<sequence>MAEAAERFIKVETASTLLRWAVDRCRERRQGPMLARASTIFSELTLGAFERLSVDYDSQPLALAAVRAGGERVEIAGMSEGTRDQLYLALRLAALELHCEHGFALPFVADCLFINFADRRAKAGLRVLAGLARRMQVIFLSHHDHLVAIVNEVFGTSANVRYLG</sequence>
<comment type="caution">
    <text evidence="1">The sequence shown here is derived from an EMBL/GenBank/DDBJ whole genome shotgun (WGS) entry which is preliminary data.</text>
</comment>
<accession>A0ACC6TW84</accession>
<reference evidence="1" key="1">
    <citation type="submission" date="2024-07" db="EMBL/GenBank/DDBJ databases">
        <title>A survey of Mimosa microsymbionts across Brazilian biomes reveals a high diversity of Paraburkholderia nodulating endemic species, but also that Cupriavidus is common as a symbiont of widespread species.</title>
        <authorList>
            <person name="Rouws L."/>
            <person name="Barauna A."/>
            <person name="Beukes C."/>
            <person name="Rouws J.R.C."/>
            <person name="De Faria S.M."/>
            <person name="Gross E."/>
            <person name="Bueno Dos Reis Junior F."/>
            <person name="Simon M.F."/>
            <person name="Maluk M."/>
            <person name="Odee D.W."/>
            <person name="Kenicer G."/>
            <person name="Young J.P.W."/>
            <person name="Reis V.M."/>
            <person name="Zilli J."/>
            <person name="James E.K."/>
        </authorList>
    </citation>
    <scope>NUCLEOTIDE SEQUENCE</scope>
    <source>
        <strain evidence="1">EG181B</strain>
    </source>
</reference>
<keyword evidence="1" id="KW-0067">ATP-binding</keyword>
<organism evidence="1 2">
    <name type="scientific">Paraburkholderia phymatum</name>
    <dbReference type="NCBI Taxonomy" id="148447"/>
    <lineage>
        <taxon>Bacteria</taxon>
        <taxon>Pseudomonadati</taxon>
        <taxon>Pseudomonadota</taxon>
        <taxon>Betaproteobacteria</taxon>
        <taxon>Burkholderiales</taxon>
        <taxon>Burkholderiaceae</taxon>
        <taxon>Paraburkholderia</taxon>
    </lineage>
</organism>
<keyword evidence="2" id="KW-1185">Reference proteome</keyword>
<name>A0ACC6TW84_9BURK</name>
<evidence type="ECO:0000313" key="2">
    <source>
        <dbReference type="Proteomes" id="UP001558850"/>
    </source>
</evidence>
<dbReference type="Proteomes" id="UP001558850">
    <property type="component" value="Unassembled WGS sequence"/>
</dbReference>
<protein>
    <submittedName>
        <fullName evidence="1">ATP-binding protein</fullName>
    </submittedName>
</protein>
<keyword evidence="1" id="KW-0547">Nucleotide-binding</keyword>
<evidence type="ECO:0000313" key="1">
    <source>
        <dbReference type="EMBL" id="MEX3931713.1"/>
    </source>
</evidence>